<organism evidence="3 4">
    <name type="scientific">Dipteronia sinensis</name>
    <dbReference type="NCBI Taxonomy" id="43782"/>
    <lineage>
        <taxon>Eukaryota</taxon>
        <taxon>Viridiplantae</taxon>
        <taxon>Streptophyta</taxon>
        <taxon>Embryophyta</taxon>
        <taxon>Tracheophyta</taxon>
        <taxon>Spermatophyta</taxon>
        <taxon>Magnoliopsida</taxon>
        <taxon>eudicotyledons</taxon>
        <taxon>Gunneridae</taxon>
        <taxon>Pentapetalae</taxon>
        <taxon>rosids</taxon>
        <taxon>malvids</taxon>
        <taxon>Sapindales</taxon>
        <taxon>Sapindaceae</taxon>
        <taxon>Hippocastanoideae</taxon>
        <taxon>Acereae</taxon>
        <taxon>Dipteronia</taxon>
    </lineage>
</organism>
<sequence>MLSLRVEAVGKVNSIDVKLLSFHMVSHVEVEDPKSLFKKTKTVDNLEFPADQIRDSDDHDQVVKIIKVEETKVCCNKIETSKGNSVFNLNIWITGEVVPPPPPPPPPPPQPVLQPIVVLAVPPPTPPPLQPNVGFLQPPMSSQSNVAVQQAPRPLPGKSAAPPPPPPPLPSLPGKSASVLPPPSPTPGILGTAPPPPPPPLPGTSGAAPLPPPLPGKSASVLPPPGMSSTRGALPPPPPPMIPVKGSTGMPPPPLPPMPVANGGGRMSLRPKKGGTKLKRSSQMGNLYRLLKGKVEGSSTVNKPSGGKRSVAAAAAPATGKQGMAGTIAEMTKRSGYFKQIEKDVQTYAKSITDMKSSITTFQTKDMGELAKFCKQVESVLEKLTDESQVLARFEGFPSKKLEAMRTAAALYSKLNAIVLELQNWKIVAPLGKLLDKIEHYFNKIKGEIEALERTKDEEYSSKFKSHNIHFDFQILIKIKELMVDVSSNCIELALKETREGKAAEVNGTKPEKRVAEYVKMLWRAFQFAFRVYTFAGGQDERADKLTTELAHEIDTSQNHH</sequence>
<feature type="compositionally biased region" description="Polar residues" evidence="2">
    <location>
        <begin position="139"/>
        <end position="148"/>
    </location>
</feature>
<gene>
    <name evidence="3" type="ORF">Dsin_027604</name>
</gene>
<dbReference type="Proteomes" id="UP001281410">
    <property type="component" value="Unassembled WGS sequence"/>
</dbReference>
<feature type="region of interest" description="Disordered" evidence="2">
    <location>
        <begin position="129"/>
        <end position="280"/>
    </location>
</feature>
<feature type="compositionally biased region" description="Basic residues" evidence="2">
    <location>
        <begin position="269"/>
        <end position="280"/>
    </location>
</feature>
<keyword evidence="1" id="KW-0175">Coiled coil</keyword>
<dbReference type="InterPro" id="IPR040265">
    <property type="entry name" value="CHUP1/IPGA1-like"/>
</dbReference>
<protein>
    <submittedName>
        <fullName evidence="3">Uncharacterized protein</fullName>
    </submittedName>
</protein>
<dbReference type="PANTHER" id="PTHR31342:SF16">
    <property type="entry name" value="TALIN_MIDDLE DOMAIN-CONTAINING PROTEIN"/>
    <property type="match status" value="1"/>
</dbReference>
<evidence type="ECO:0000313" key="3">
    <source>
        <dbReference type="EMBL" id="KAK3188043.1"/>
    </source>
</evidence>
<dbReference type="PANTHER" id="PTHR31342">
    <property type="entry name" value="PROTEIN CHUP1, CHLOROPLASTIC"/>
    <property type="match status" value="1"/>
</dbReference>
<feature type="compositionally biased region" description="Pro residues" evidence="2">
    <location>
        <begin position="193"/>
        <end position="202"/>
    </location>
</feature>
<evidence type="ECO:0000256" key="1">
    <source>
        <dbReference type="ARBA" id="ARBA00023054"/>
    </source>
</evidence>
<feature type="region of interest" description="Disordered" evidence="2">
    <location>
        <begin position="296"/>
        <end position="320"/>
    </location>
</feature>
<evidence type="ECO:0000313" key="4">
    <source>
        <dbReference type="Proteomes" id="UP001281410"/>
    </source>
</evidence>
<reference evidence="3" key="1">
    <citation type="journal article" date="2023" name="Plant J.">
        <title>Genome sequences and population genomics provide insights into the demographic history, inbreeding, and mutation load of two 'living fossil' tree species of Dipteronia.</title>
        <authorList>
            <person name="Feng Y."/>
            <person name="Comes H.P."/>
            <person name="Chen J."/>
            <person name="Zhu S."/>
            <person name="Lu R."/>
            <person name="Zhang X."/>
            <person name="Li P."/>
            <person name="Qiu J."/>
            <person name="Olsen K.M."/>
            <person name="Qiu Y."/>
        </authorList>
    </citation>
    <scope>NUCLEOTIDE SEQUENCE</scope>
    <source>
        <strain evidence="3">NBL</strain>
    </source>
</reference>
<name>A0AAD9ZP29_9ROSI</name>
<accession>A0AAD9ZP29</accession>
<feature type="compositionally biased region" description="Pro residues" evidence="2">
    <location>
        <begin position="161"/>
        <end position="171"/>
    </location>
</feature>
<keyword evidence="4" id="KW-1185">Reference proteome</keyword>
<dbReference type="AlphaFoldDB" id="A0AAD9ZP29"/>
<proteinExistence type="predicted"/>
<evidence type="ECO:0000256" key="2">
    <source>
        <dbReference type="SAM" id="MobiDB-lite"/>
    </source>
</evidence>
<feature type="compositionally biased region" description="Pro residues" evidence="2">
    <location>
        <begin position="250"/>
        <end position="259"/>
    </location>
</feature>
<comment type="caution">
    <text evidence="3">The sequence shown here is derived from an EMBL/GenBank/DDBJ whole genome shotgun (WGS) entry which is preliminary data.</text>
</comment>
<dbReference type="EMBL" id="JANJYJ010000009">
    <property type="protein sequence ID" value="KAK3188043.1"/>
    <property type="molecule type" value="Genomic_DNA"/>
</dbReference>